<dbReference type="Proteomes" id="UP001211711">
    <property type="component" value="Unassembled WGS sequence"/>
</dbReference>
<proteinExistence type="predicted"/>
<reference evidence="1 2" key="1">
    <citation type="submission" date="2023-01" db="EMBL/GenBank/DDBJ databases">
        <title>Genomes from the Australian National Cyanobacteria Reference Collection.</title>
        <authorList>
            <person name="Willis A."/>
            <person name="Lee E.M.F."/>
        </authorList>
    </citation>
    <scope>NUCLEOTIDE SEQUENCE [LARGE SCALE GENOMIC DNA]</scope>
    <source>
        <strain evidence="1 2">CS-549</strain>
    </source>
</reference>
<gene>
    <name evidence="1" type="ORF">PN497_21685</name>
</gene>
<accession>A0ABT4ZWX7</accession>
<organism evidence="1 2">
    <name type="scientific">Sphaerospermopsis kisseleviana CS-549</name>
    <dbReference type="NCBI Taxonomy" id="3021783"/>
    <lineage>
        <taxon>Bacteria</taxon>
        <taxon>Bacillati</taxon>
        <taxon>Cyanobacteriota</taxon>
        <taxon>Cyanophyceae</taxon>
        <taxon>Nostocales</taxon>
        <taxon>Aphanizomenonaceae</taxon>
        <taxon>Sphaerospermopsis</taxon>
        <taxon>Sphaerospermopsis kisseleviana</taxon>
    </lineage>
</organism>
<name>A0ABT4ZWX7_9CYAN</name>
<comment type="caution">
    <text evidence="1">The sequence shown here is derived from an EMBL/GenBank/DDBJ whole genome shotgun (WGS) entry which is preliminary data.</text>
</comment>
<evidence type="ECO:0000313" key="1">
    <source>
        <dbReference type="EMBL" id="MDB9443941.1"/>
    </source>
</evidence>
<feature type="non-terminal residue" evidence="1">
    <location>
        <position position="1"/>
    </location>
</feature>
<keyword evidence="2" id="KW-1185">Reference proteome</keyword>
<dbReference type="RefSeq" id="WP_272110850.1">
    <property type="nucleotide sequence ID" value="NZ_JAQMTI010000275.1"/>
</dbReference>
<protein>
    <submittedName>
        <fullName evidence="1">Uncharacterized protein</fullName>
    </submittedName>
</protein>
<evidence type="ECO:0000313" key="2">
    <source>
        <dbReference type="Proteomes" id="UP001211711"/>
    </source>
</evidence>
<sequence>SKGGVEGRCRRAVSKGGVEGRCRSKSKCFQKVHRTRDGDAIISIERVRKLINQGNLLSDWCLACCFHFAQAAYVRLRTTEILTNLRHPTGFVREAVISYLSVVSQRVLQEILPHLQTDPHPLVAAQVKKLIAKYNKSQ</sequence>
<dbReference type="EMBL" id="JAQMTI010000275">
    <property type="protein sequence ID" value="MDB9443941.1"/>
    <property type="molecule type" value="Genomic_DNA"/>
</dbReference>